<proteinExistence type="predicted"/>
<reference evidence="1" key="2">
    <citation type="journal article" date="2014" name="Genome Biol. Evol.">
        <title>Settling down: the genome of Serratia symbiotica from the aphid Cinara tujafilina zooms in on the process of accommodation to a cooperative intracellular life.</title>
        <authorList>
            <person name="Manzano-Marin A."/>
            <person name="Latorre A."/>
        </authorList>
    </citation>
    <scope>NUCLEOTIDE SEQUENCE</scope>
    <source>
        <strain evidence="1">SCt-VLC</strain>
    </source>
</reference>
<accession>A0A068RBH7</accession>
<dbReference type="EMBL" id="FR904233">
    <property type="protein sequence ID" value="CDG47879.1"/>
    <property type="molecule type" value="Genomic_DNA"/>
</dbReference>
<protein>
    <submittedName>
        <fullName evidence="1">Uncharacterized protein</fullName>
    </submittedName>
</protein>
<sequence>MRDKNLTDDVLDEIIAAPKTALEQLLALELKEERKTAGEPLLIVLPTTRFWAGVVDCFAKDEVIAAIEATGGKVIDALHP</sequence>
<dbReference type="AlphaFoldDB" id="A0A068RBH7"/>
<reference evidence="1" key="1">
    <citation type="submission" date="2013-06" db="EMBL/GenBank/DDBJ databases">
        <authorList>
            <person name="Mazano-Marin A."/>
        </authorList>
    </citation>
    <scope>NUCLEOTIDE SEQUENCE</scope>
    <source>
        <strain evidence="1">SCt-VLC</strain>
    </source>
</reference>
<name>A0A068RBH7_9GAMM</name>
<evidence type="ECO:0000313" key="1">
    <source>
        <dbReference type="EMBL" id="CDG47879.1"/>
    </source>
</evidence>
<dbReference type="OrthoDB" id="9913998at2"/>
<organism evidence="1">
    <name type="scientific">Serratia symbiotica SCt-VLC</name>
    <dbReference type="NCBI Taxonomy" id="1347341"/>
    <lineage>
        <taxon>Bacteria</taxon>
        <taxon>Pseudomonadati</taxon>
        <taxon>Pseudomonadota</taxon>
        <taxon>Gammaproteobacteria</taxon>
        <taxon>Enterobacterales</taxon>
        <taxon>Yersiniaceae</taxon>
        <taxon>Serratia</taxon>
        <taxon>Serratia symbiotica</taxon>
    </lineage>
</organism>
<gene>
    <name evidence="1" type="ORF">SCTVLC_1161</name>
</gene>
<dbReference type="RefSeq" id="WP_061770308.1">
    <property type="nucleotide sequence ID" value="NZ_FR904233.1"/>
</dbReference>